<keyword evidence="1" id="KW-0175">Coiled coil</keyword>
<name>A0ABR2LAX0_9EUKA</name>
<protein>
    <submittedName>
        <fullName evidence="2">Uncharacterized protein</fullName>
    </submittedName>
</protein>
<dbReference type="Gene3D" id="1.25.40.10">
    <property type="entry name" value="Tetratricopeptide repeat domain"/>
    <property type="match status" value="1"/>
</dbReference>
<dbReference type="EMBL" id="JAPFFF010000001">
    <property type="protein sequence ID" value="KAK8900151.1"/>
    <property type="molecule type" value="Genomic_DNA"/>
</dbReference>
<gene>
    <name evidence="2" type="ORF">M9Y10_002474</name>
</gene>
<dbReference type="Proteomes" id="UP001470230">
    <property type="component" value="Unassembled WGS sequence"/>
</dbReference>
<proteinExistence type="predicted"/>
<dbReference type="InterPro" id="IPR011990">
    <property type="entry name" value="TPR-like_helical_dom_sf"/>
</dbReference>
<evidence type="ECO:0000256" key="1">
    <source>
        <dbReference type="SAM" id="Coils"/>
    </source>
</evidence>
<keyword evidence="3" id="KW-1185">Reference proteome</keyword>
<evidence type="ECO:0000313" key="3">
    <source>
        <dbReference type="Proteomes" id="UP001470230"/>
    </source>
</evidence>
<dbReference type="SUPFAM" id="SSF81901">
    <property type="entry name" value="HCP-like"/>
    <property type="match status" value="1"/>
</dbReference>
<sequence length="312" mass="37757">MYQRSSKHNFALAFYNLGHLKEIELQKKTEEEKENQELEEYIEYYKKASDSEDCPLIFHNRQFYDKRLEMSKTFIICMTNLKLCEYYFNKGDLSESKEYFTRSFKKLLNDKVHSTFSIKNDQEKAENFFIYLKSFILSFPLFNLSNQPNLNIEEIFNLFNHDIPSLAEKNFNEESITNEMDEIIVNQEIIEKIEKRKNLEKEGIKKEIRIEEQLREEEINFDNDEMIFKDGNEIFEFIISNEKYRDIFSREIHKIIQIMNEIIYTPPYPILFGRISISKFKQKEEVNPNMKEINELFYEGLGLEEFKYEKES</sequence>
<reference evidence="2 3" key="1">
    <citation type="submission" date="2024-04" db="EMBL/GenBank/DDBJ databases">
        <title>Tritrichomonas musculus Genome.</title>
        <authorList>
            <person name="Alves-Ferreira E."/>
            <person name="Grigg M."/>
            <person name="Lorenzi H."/>
            <person name="Galac M."/>
        </authorList>
    </citation>
    <scope>NUCLEOTIDE SEQUENCE [LARGE SCALE GENOMIC DNA]</scope>
    <source>
        <strain evidence="2 3">EAF2021</strain>
    </source>
</reference>
<organism evidence="2 3">
    <name type="scientific">Tritrichomonas musculus</name>
    <dbReference type="NCBI Taxonomy" id="1915356"/>
    <lineage>
        <taxon>Eukaryota</taxon>
        <taxon>Metamonada</taxon>
        <taxon>Parabasalia</taxon>
        <taxon>Tritrichomonadida</taxon>
        <taxon>Tritrichomonadidae</taxon>
        <taxon>Tritrichomonas</taxon>
    </lineage>
</organism>
<feature type="coiled-coil region" evidence="1">
    <location>
        <begin position="20"/>
        <end position="48"/>
    </location>
</feature>
<evidence type="ECO:0000313" key="2">
    <source>
        <dbReference type="EMBL" id="KAK8900151.1"/>
    </source>
</evidence>
<comment type="caution">
    <text evidence="2">The sequence shown here is derived from an EMBL/GenBank/DDBJ whole genome shotgun (WGS) entry which is preliminary data.</text>
</comment>
<accession>A0ABR2LAX0</accession>